<dbReference type="GO" id="GO:0006506">
    <property type="term" value="P:GPI anchor biosynthetic process"/>
    <property type="evidence" value="ECO:0007669"/>
    <property type="project" value="TreeGrafter"/>
</dbReference>
<dbReference type="Pfam" id="PF03062">
    <property type="entry name" value="MBOAT"/>
    <property type="match status" value="1"/>
</dbReference>
<evidence type="ECO:0000256" key="2">
    <source>
        <dbReference type="ARBA" id="ARBA00010323"/>
    </source>
</evidence>
<evidence type="ECO:0000256" key="5">
    <source>
        <dbReference type="ARBA" id="ARBA00023136"/>
    </source>
</evidence>
<gene>
    <name evidence="8" type="primary">GUP1</name>
    <name evidence="8" type="ORF">LPJ64_004045</name>
</gene>
<dbReference type="Proteomes" id="UP001145021">
    <property type="component" value="Unassembled WGS sequence"/>
</dbReference>
<dbReference type="GO" id="GO:0016020">
    <property type="term" value="C:membrane"/>
    <property type="evidence" value="ECO:0007669"/>
    <property type="project" value="UniProtKB-SubCell"/>
</dbReference>
<dbReference type="InterPro" id="IPR051085">
    <property type="entry name" value="MB_O-acyltransferase"/>
</dbReference>
<comment type="caution">
    <text evidence="8">The sequence shown here is derived from an EMBL/GenBank/DDBJ whole genome shotgun (WGS) entry which is preliminary data.</text>
</comment>
<feature type="compositionally biased region" description="Polar residues" evidence="6">
    <location>
        <begin position="630"/>
        <end position="643"/>
    </location>
</feature>
<reference evidence="8" key="1">
    <citation type="submission" date="2022-07" db="EMBL/GenBank/DDBJ databases">
        <title>Phylogenomic reconstructions and comparative analyses of Kickxellomycotina fungi.</title>
        <authorList>
            <person name="Reynolds N.K."/>
            <person name="Stajich J.E."/>
            <person name="Barry K."/>
            <person name="Grigoriev I.V."/>
            <person name="Crous P."/>
            <person name="Smith M.E."/>
        </authorList>
    </citation>
    <scope>NUCLEOTIDE SEQUENCE</scope>
    <source>
        <strain evidence="8">NBRC 105413</strain>
    </source>
</reference>
<sequence>MTSSSSSEHHISVGVLHNTQQKTRQLSQTLLLSPLVNFNDQQTQGILPMAVTTPLPSSARPPLPGTTRASQRKMRAPSPSLWHTKEFMVYYVAYAIIVPLMIYTMYQASSPSRKEYSEYEHYLADGWMLGRKVDLSDGQWRTFRSHLPAFALAMFAYVAINWVFRLTVLRGLFAGFLQSPVSIRGALPTLLVAFAYASIFVTILSGTSIVFILAIAGINYFIAKRFGGRRWAPLMIWAYNMGMLFSNECFKGYEFGRIHESLAWLDGHRGILRRWDITFNITMLRMVSFAMDYHWRVRQEQVASRQKIDSMVADPKTDKDRIEHSCFREDYCFVNYWAYILYPPLYLTGPIITFNNFISQMRYPSPSIKRRTTILYGIRLVAAAFFMELILHTVYSVAISKWAHWDSFSAFEISLMGYMRLTFIWLKLFVIWRFARFWAMADGLDTVENMRRCMSNNYSLQQFWRDWHCSYNRWLVRYVYIPLGGRKTSMWNTFVIFTFVALWHDLTMRLLQWAWIIALLFLPEALATWYFGKPRWSSKPYFRVLCSMGGALNIIAMMIANLVGFGDAGVERMLEKIFSWHSAFFLPATYLVLNIHLQVMFELREHEYRKEYEAAKQVSAASGSAEWEMTVSSNSGASSQDTVGKSPRAGDRDRDNSGTTVSIGKMVAEADQSNSSGSSPSIHTADPLTKRGASNKRHDHND</sequence>
<comment type="similarity">
    <text evidence="2">Belongs to the membrane-bound acyltransferase family.</text>
</comment>
<evidence type="ECO:0000256" key="1">
    <source>
        <dbReference type="ARBA" id="ARBA00004141"/>
    </source>
</evidence>
<dbReference type="PANTHER" id="PTHR13285:SF18">
    <property type="entry name" value="PROTEIN-CYSTEINE N-PALMITOYLTRANSFERASE RASP"/>
    <property type="match status" value="1"/>
</dbReference>
<evidence type="ECO:0000313" key="8">
    <source>
        <dbReference type="EMBL" id="KAJ1644268.1"/>
    </source>
</evidence>
<protein>
    <submittedName>
        <fullName evidence="8">Glycerol transporter</fullName>
    </submittedName>
</protein>
<dbReference type="GO" id="GO:0008374">
    <property type="term" value="F:O-acyltransferase activity"/>
    <property type="evidence" value="ECO:0007669"/>
    <property type="project" value="TreeGrafter"/>
</dbReference>
<evidence type="ECO:0000256" key="6">
    <source>
        <dbReference type="SAM" id="MobiDB-lite"/>
    </source>
</evidence>
<keyword evidence="4 7" id="KW-1133">Transmembrane helix</keyword>
<feature type="transmembrane region" description="Helical" evidence="7">
    <location>
        <begin position="193"/>
        <end position="222"/>
    </location>
</feature>
<name>A0A9W7XIP3_9FUNG</name>
<organism evidence="8 9">
    <name type="scientific">Coemansia asiatica</name>
    <dbReference type="NCBI Taxonomy" id="1052880"/>
    <lineage>
        <taxon>Eukaryota</taxon>
        <taxon>Fungi</taxon>
        <taxon>Fungi incertae sedis</taxon>
        <taxon>Zoopagomycota</taxon>
        <taxon>Kickxellomycotina</taxon>
        <taxon>Kickxellomycetes</taxon>
        <taxon>Kickxellales</taxon>
        <taxon>Kickxellaceae</taxon>
        <taxon>Coemansia</taxon>
    </lineage>
</organism>
<evidence type="ECO:0000256" key="4">
    <source>
        <dbReference type="ARBA" id="ARBA00022989"/>
    </source>
</evidence>
<dbReference type="PANTHER" id="PTHR13285">
    <property type="entry name" value="ACYLTRANSFERASE"/>
    <property type="match status" value="1"/>
</dbReference>
<feature type="compositionally biased region" description="Polar residues" evidence="6">
    <location>
        <begin position="671"/>
        <end position="682"/>
    </location>
</feature>
<evidence type="ECO:0000256" key="3">
    <source>
        <dbReference type="ARBA" id="ARBA00022692"/>
    </source>
</evidence>
<dbReference type="EMBL" id="JANBOH010000179">
    <property type="protein sequence ID" value="KAJ1644268.1"/>
    <property type="molecule type" value="Genomic_DNA"/>
</dbReference>
<keyword evidence="5 7" id="KW-0472">Membrane</keyword>
<feature type="transmembrane region" description="Helical" evidence="7">
    <location>
        <begin position="544"/>
        <end position="565"/>
    </location>
</feature>
<dbReference type="GO" id="GO:0005783">
    <property type="term" value="C:endoplasmic reticulum"/>
    <property type="evidence" value="ECO:0007669"/>
    <property type="project" value="TreeGrafter"/>
</dbReference>
<dbReference type="InterPro" id="IPR004299">
    <property type="entry name" value="MBOAT_fam"/>
</dbReference>
<feature type="transmembrane region" description="Helical" evidence="7">
    <location>
        <begin position="149"/>
        <end position="173"/>
    </location>
</feature>
<evidence type="ECO:0000256" key="7">
    <source>
        <dbReference type="SAM" id="Phobius"/>
    </source>
</evidence>
<feature type="transmembrane region" description="Helical" evidence="7">
    <location>
        <begin position="489"/>
        <end position="506"/>
    </location>
</feature>
<keyword evidence="9" id="KW-1185">Reference proteome</keyword>
<feature type="transmembrane region" description="Helical" evidence="7">
    <location>
        <begin position="374"/>
        <end position="395"/>
    </location>
</feature>
<feature type="region of interest" description="Disordered" evidence="6">
    <location>
        <begin position="629"/>
        <end position="702"/>
    </location>
</feature>
<feature type="compositionally biased region" description="Basic residues" evidence="6">
    <location>
        <begin position="693"/>
        <end position="702"/>
    </location>
</feature>
<feature type="transmembrane region" description="Helical" evidence="7">
    <location>
        <begin position="577"/>
        <end position="601"/>
    </location>
</feature>
<accession>A0A9W7XIP3</accession>
<dbReference type="AlphaFoldDB" id="A0A9W7XIP3"/>
<feature type="region of interest" description="Disordered" evidence="6">
    <location>
        <begin position="53"/>
        <end position="75"/>
    </location>
</feature>
<comment type="subcellular location">
    <subcellularLocation>
        <location evidence="1">Membrane</location>
        <topology evidence="1">Multi-pass membrane protein</topology>
    </subcellularLocation>
</comment>
<evidence type="ECO:0000313" key="9">
    <source>
        <dbReference type="Proteomes" id="UP001145021"/>
    </source>
</evidence>
<feature type="transmembrane region" description="Helical" evidence="7">
    <location>
        <begin position="87"/>
        <end position="106"/>
    </location>
</feature>
<feature type="transmembrane region" description="Helical" evidence="7">
    <location>
        <begin position="512"/>
        <end position="532"/>
    </location>
</feature>
<keyword evidence="3 7" id="KW-0812">Transmembrane</keyword>
<feature type="transmembrane region" description="Helical" evidence="7">
    <location>
        <begin position="415"/>
        <end position="435"/>
    </location>
</feature>
<proteinExistence type="inferred from homology"/>